<proteinExistence type="predicted"/>
<dbReference type="Proteomes" id="UP001596504">
    <property type="component" value="Unassembled WGS sequence"/>
</dbReference>
<feature type="transmembrane region" description="Helical" evidence="1">
    <location>
        <begin position="269"/>
        <end position="289"/>
    </location>
</feature>
<name>A0ABW2LL86_9PSEU</name>
<keyword evidence="3" id="KW-1185">Reference proteome</keyword>
<keyword evidence="1" id="KW-1133">Transmembrane helix</keyword>
<accession>A0ABW2LL86</accession>
<organism evidence="2 3">
    <name type="scientific">Saccharopolyspora griseoalba</name>
    <dbReference type="NCBI Taxonomy" id="1431848"/>
    <lineage>
        <taxon>Bacteria</taxon>
        <taxon>Bacillati</taxon>
        <taxon>Actinomycetota</taxon>
        <taxon>Actinomycetes</taxon>
        <taxon>Pseudonocardiales</taxon>
        <taxon>Pseudonocardiaceae</taxon>
        <taxon>Saccharopolyspora</taxon>
    </lineage>
</organism>
<keyword evidence="1" id="KW-0812">Transmembrane</keyword>
<evidence type="ECO:0000256" key="1">
    <source>
        <dbReference type="SAM" id="Phobius"/>
    </source>
</evidence>
<sequence length="298" mass="31478">MVPTADSAVVRTPGYGLAQPDGSVEGYRPGKTLPLRVELARQLRRRRSWLTLGFLLLLPLLLVGAFELGDDGSGGGRSYADIATSSGLNFAVFTLYASTSFLLVVVVALFFGDTVASEAAWSSLKYLLAAPVPRLRLLRQKTKVAALLSVFALMLVTGVALAAGIVWFGTGSLVSPTGESLSFPRGLVMVVAAAVYLAVHLSWVAGLALWLSVSTDAPLGAVGGAVLVSILSQILDQIGALGDLRAYLPTHFATSYADLFARDIDWSGMANGCFSALAYATAFAALTAWRFRRKDITS</sequence>
<feature type="transmembrane region" description="Helical" evidence="1">
    <location>
        <begin position="217"/>
        <end position="235"/>
    </location>
</feature>
<protein>
    <submittedName>
        <fullName evidence="2">ABC transporter permease</fullName>
    </submittedName>
</protein>
<feature type="transmembrane region" description="Helical" evidence="1">
    <location>
        <begin position="88"/>
        <end position="111"/>
    </location>
</feature>
<keyword evidence="1" id="KW-0472">Membrane</keyword>
<comment type="caution">
    <text evidence="2">The sequence shown here is derived from an EMBL/GenBank/DDBJ whole genome shotgun (WGS) entry which is preliminary data.</text>
</comment>
<evidence type="ECO:0000313" key="2">
    <source>
        <dbReference type="EMBL" id="MFC7343297.1"/>
    </source>
</evidence>
<feature type="transmembrane region" description="Helical" evidence="1">
    <location>
        <begin position="49"/>
        <end position="68"/>
    </location>
</feature>
<feature type="transmembrane region" description="Helical" evidence="1">
    <location>
        <begin position="144"/>
        <end position="167"/>
    </location>
</feature>
<evidence type="ECO:0000313" key="3">
    <source>
        <dbReference type="Proteomes" id="UP001596504"/>
    </source>
</evidence>
<dbReference type="Pfam" id="PF12730">
    <property type="entry name" value="ABC2_membrane_4"/>
    <property type="match status" value="1"/>
</dbReference>
<dbReference type="RefSeq" id="WP_380670313.1">
    <property type="nucleotide sequence ID" value="NZ_JBHTCJ010000009.1"/>
</dbReference>
<dbReference type="PANTHER" id="PTHR37305">
    <property type="entry name" value="INTEGRAL MEMBRANE PROTEIN-RELATED"/>
    <property type="match status" value="1"/>
</dbReference>
<dbReference type="EMBL" id="JBHTCJ010000009">
    <property type="protein sequence ID" value="MFC7343297.1"/>
    <property type="molecule type" value="Genomic_DNA"/>
</dbReference>
<reference evidence="3" key="1">
    <citation type="journal article" date="2019" name="Int. J. Syst. Evol. Microbiol.">
        <title>The Global Catalogue of Microorganisms (GCM) 10K type strain sequencing project: providing services to taxonomists for standard genome sequencing and annotation.</title>
        <authorList>
            <consortium name="The Broad Institute Genomics Platform"/>
            <consortium name="The Broad Institute Genome Sequencing Center for Infectious Disease"/>
            <person name="Wu L."/>
            <person name="Ma J."/>
        </authorList>
    </citation>
    <scope>NUCLEOTIDE SEQUENCE [LARGE SCALE GENOMIC DNA]</scope>
    <source>
        <strain evidence="3">WLHS5</strain>
    </source>
</reference>
<feature type="transmembrane region" description="Helical" evidence="1">
    <location>
        <begin position="187"/>
        <end position="210"/>
    </location>
</feature>
<gene>
    <name evidence="2" type="ORF">ACFQRI_18005</name>
</gene>
<dbReference type="PANTHER" id="PTHR37305:SF1">
    <property type="entry name" value="MEMBRANE PROTEIN"/>
    <property type="match status" value="1"/>
</dbReference>